<reference evidence="2" key="1">
    <citation type="submission" date="2016-10" db="EMBL/GenBank/DDBJ databases">
        <authorList>
            <person name="Varghese N."/>
            <person name="Submissions S."/>
        </authorList>
    </citation>
    <scope>NUCLEOTIDE SEQUENCE [LARGE SCALE GENOMIC DNA]</scope>
    <source>
        <strain evidence="2">DSM 45317</strain>
    </source>
</reference>
<organism evidence="1 2">
    <name type="scientific">Geodermatophilus ruber</name>
    <dbReference type="NCBI Taxonomy" id="504800"/>
    <lineage>
        <taxon>Bacteria</taxon>
        <taxon>Bacillati</taxon>
        <taxon>Actinomycetota</taxon>
        <taxon>Actinomycetes</taxon>
        <taxon>Geodermatophilales</taxon>
        <taxon>Geodermatophilaceae</taxon>
        <taxon>Geodermatophilus</taxon>
    </lineage>
</organism>
<keyword evidence="2" id="KW-1185">Reference proteome</keyword>
<name>A0A1I4AFJ7_9ACTN</name>
<dbReference type="Gene3D" id="3.30.310.50">
    <property type="entry name" value="Alpha-D-phosphohexomutase, C-terminal domain"/>
    <property type="match status" value="1"/>
</dbReference>
<dbReference type="EMBL" id="FOSW01000002">
    <property type="protein sequence ID" value="SFK55114.1"/>
    <property type="molecule type" value="Genomic_DNA"/>
</dbReference>
<evidence type="ECO:0000313" key="2">
    <source>
        <dbReference type="Proteomes" id="UP000199152"/>
    </source>
</evidence>
<dbReference type="Proteomes" id="UP000199152">
    <property type="component" value="Unassembled WGS sequence"/>
</dbReference>
<protein>
    <submittedName>
        <fullName evidence="1">Uncharacterized protein</fullName>
    </submittedName>
</protein>
<proteinExistence type="predicted"/>
<dbReference type="Pfam" id="PF09981">
    <property type="entry name" value="DUF2218"/>
    <property type="match status" value="1"/>
</dbReference>
<dbReference type="InterPro" id="IPR014543">
    <property type="entry name" value="UCP028291"/>
</dbReference>
<accession>A0A1I4AFJ7</accession>
<dbReference type="InParanoid" id="A0A1I4AFJ7"/>
<dbReference type="STRING" id="504800.SAMN04488085_102213"/>
<sequence length="115" mass="11878">MVTCGSWWGKQLLSHLGQGGAWTAVGATSTAEIAGGTGRVVVGEGVFTLMAETPHPETLSQVQFVLGSHVERFGQRNSSPSPGSAMPTPTVHRLRQGRLVIGVPATTGLGSGDRV</sequence>
<evidence type="ECO:0000313" key="1">
    <source>
        <dbReference type="EMBL" id="SFK55114.1"/>
    </source>
</evidence>
<dbReference type="AlphaFoldDB" id="A0A1I4AFJ7"/>
<gene>
    <name evidence="1" type="ORF">SAMN04488085_102213</name>
</gene>